<evidence type="ECO:0000259" key="1">
    <source>
        <dbReference type="Pfam" id="PF01408"/>
    </source>
</evidence>
<dbReference type="SUPFAM" id="SSF55347">
    <property type="entry name" value="Glyceraldehyde-3-phosphate dehydrogenase-like, C-terminal domain"/>
    <property type="match status" value="1"/>
</dbReference>
<reference evidence="3 4" key="1">
    <citation type="submission" date="2017-05" db="EMBL/GenBank/DDBJ databases">
        <authorList>
            <person name="Varghese N."/>
            <person name="Submissions S."/>
        </authorList>
    </citation>
    <scope>NUCLEOTIDE SEQUENCE [LARGE SCALE GENOMIC DNA]</scope>
    <source>
        <strain evidence="3 4">DSM 21194</strain>
    </source>
</reference>
<dbReference type="Gene3D" id="3.30.360.10">
    <property type="entry name" value="Dihydrodipicolinate Reductase, domain 2"/>
    <property type="match status" value="1"/>
</dbReference>
<evidence type="ECO:0000313" key="4">
    <source>
        <dbReference type="Proteomes" id="UP000317593"/>
    </source>
</evidence>
<dbReference type="InterPro" id="IPR043906">
    <property type="entry name" value="Gfo/Idh/MocA_OxRdtase_bact_C"/>
</dbReference>
<protein>
    <submittedName>
        <fullName evidence="3">Predicted dehydrogenase</fullName>
    </submittedName>
</protein>
<dbReference type="InterPro" id="IPR000683">
    <property type="entry name" value="Gfo/Idh/MocA-like_OxRdtase_N"/>
</dbReference>
<evidence type="ECO:0000313" key="3">
    <source>
        <dbReference type="EMBL" id="SMO87388.1"/>
    </source>
</evidence>
<dbReference type="PROSITE" id="PS51318">
    <property type="entry name" value="TAT"/>
    <property type="match status" value="1"/>
</dbReference>
<accession>A0A521ETW3</accession>
<dbReference type="Proteomes" id="UP000317593">
    <property type="component" value="Unassembled WGS sequence"/>
</dbReference>
<proteinExistence type="predicted"/>
<dbReference type="InterPro" id="IPR036291">
    <property type="entry name" value="NAD(P)-bd_dom_sf"/>
</dbReference>
<feature type="domain" description="Gfo/Idh/MocA-like oxidoreductase N-terminal" evidence="1">
    <location>
        <begin position="41"/>
        <end position="162"/>
    </location>
</feature>
<name>A0A521ETW3_9BACT</name>
<evidence type="ECO:0000259" key="2">
    <source>
        <dbReference type="Pfam" id="PF19051"/>
    </source>
</evidence>
<dbReference type="PANTHER" id="PTHR43818:SF5">
    <property type="entry name" value="OXIDOREDUCTASE FAMILY PROTEIN"/>
    <property type="match status" value="1"/>
</dbReference>
<sequence>MDTYSRRRFIKTTGGALASAMTAGLGLNRQSPGSPAERLSVGLIGCRNMGFGLLQHALKVPGVVCRGLCDVDRNVLEGRRRDVEKQTGETPPLYSDYRKLLEDQELDAVFIGTPDHWHCLQTIHALQAGKHVYVEKPLARTITEGELIREAARTYGKVVQVGQHQRSGAHWQKVVGMIRDGHLGSLRTVRLWANFDYGKGPERLPDEPVPEGVDYDMWLGPAPKRPFNQNRFHGVWRFDWDYGGGLITDWGAHLLDIPLWALEIDGPPQSVSSVGGIFSGEDRAIDMADTQSVVYQFEDVNMVWEHNGGLQTGPYERNYGLAFVGNRGTLVVNREGWQVIPERDGNQPLVREIPFRESGEGGHGAHVANFIDSIRTGAELNCPVEAGRLSAFYGHIGNIAHRTDERLRWNEAGALIGRDRYEHLITPQYRSPWQLPRL</sequence>
<dbReference type="Pfam" id="PF01408">
    <property type="entry name" value="GFO_IDH_MocA"/>
    <property type="match status" value="1"/>
</dbReference>
<dbReference type="Gene3D" id="3.40.50.720">
    <property type="entry name" value="NAD(P)-binding Rossmann-like Domain"/>
    <property type="match status" value="1"/>
</dbReference>
<dbReference type="RefSeq" id="WP_185958462.1">
    <property type="nucleotide sequence ID" value="NZ_FXTH01000019.1"/>
</dbReference>
<dbReference type="PANTHER" id="PTHR43818">
    <property type="entry name" value="BCDNA.GH03377"/>
    <property type="match status" value="1"/>
</dbReference>
<dbReference type="AlphaFoldDB" id="A0A521ETW3"/>
<dbReference type="GO" id="GO:0000166">
    <property type="term" value="F:nucleotide binding"/>
    <property type="evidence" value="ECO:0007669"/>
    <property type="project" value="InterPro"/>
</dbReference>
<dbReference type="SUPFAM" id="SSF51735">
    <property type="entry name" value="NAD(P)-binding Rossmann-fold domains"/>
    <property type="match status" value="1"/>
</dbReference>
<feature type="domain" description="Gfo/Idh/MocA-like oxidoreductase bacterial type C-terminal" evidence="2">
    <location>
        <begin position="198"/>
        <end position="265"/>
    </location>
</feature>
<organism evidence="3 4">
    <name type="scientific">Fodinibius sediminis</name>
    <dbReference type="NCBI Taxonomy" id="1214077"/>
    <lineage>
        <taxon>Bacteria</taxon>
        <taxon>Pseudomonadati</taxon>
        <taxon>Balneolota</taxon>
        <taxon>Balneolia</taxon>
        <taxon>Balneolales</taxon>
        <taxon>Balneolaceae</taxon>
        <taxon>Fodinibius</taxon>
    </lineage>
</organism>
<dbReference type="EMBL" id="FXTH01000019">
    <property type="protein sequence ID" value="SMO87388.1"/>
    <property type="molecule type" value="Genomic_DNA"/>
</dbReference>
<keyword evidence="4" id="KW-1185">Reference proteome</keyword>
<dbReference type="InterPro" id="IPR006311">
    <property type="entry name" value="TAT_signal"/>
</dbReference>
<dbReference type="Pfam" id="PF19051">
    <property type="entry name" value="GFO_IDH_MocA_C2"/>
    <property type="match status" value="1"/>
</dbReference>
<gene>
    <name evidence="3" type="ORF">SAMN06265218_1197</name>
</gene>
<dbReference type="InterPro" id="IPR050463">
    <property type="entry name" value="Gfo/Idh/MocA_oxidrdct_glycsds"/>
</dbReference>